<feature type="compositionally biased region" description="Pro residues" evidence="1">
    <location>
        <begin position="11"/>
        <end position="24"/>
    </location>
</feature>
<gene>
    <name evidence="2" type="ORF">yc1106_06470</name>
</gene>
<accession>A0A9Q8Z9X2</accession>
<evidence type="ECO:0000256" key="1">
    <source>
        <dbReference type="SAM" id="MobiDB-lite"/>
    </source>
</evidence>
<feature type="compositionally biased region" description="Basic and acidic residues" evidence="1">
    <location>
        <begin position="38"/>
        <end position="49"/>
    </location>
</feature>
<keyword evidence="3" id="KW-1185">Reference proteome</keyword>
<name>A0A9Q8Z9X2_CURCL</name>
<sequence>MSYPQHQQPGYGPPQPGYGPPPQQPMYYQQAPPAPPPEPKKDRGCLTAW</sequence>
<dbReference type="VEuPathDB" id="FungiDB:yc1106_06470"/>
<evidence type="ECO:0000313" key="3">
    <source>
        <dbReference type="Proteomes" id="UP001056012"/>
    </source>
</evidence>
<proteinExistence type="predicted"/>
<dbReference type="Proteomes" id="UP001056012">
    <property type="component" value="Chromosome 4"/>
</dbReference>
<feature type="compositionally biased region" description="Low complexity" evidence="1">
    <location>
        <begin position="1"/>
        <end position="10"/>
    </location>
</feature>
<evidence type="ECO:0000313" key="2">
    <source>
        <dbReference type="EMBL" id="USP79196.1"/>
    </source>
</evidence>
<reference evidence="2" key="1">
    <citation type="submission" date="2021-12" db="EMBL/GenBank/DDBJ databases">
        <title>Curvularia clavata genome.</title>
        <authorList>
            <person name="Cao Y."/>
        </authorList>
    </citation>
    <scope>NUCLEOTIDE SEQUENCE</scope>
    <source>
        <strain evidence="2">Yc1106</strain>
    </source>
</reference>
<protein>
    <recommendedName>
        <fullName evidence="4">Cysteine-rich transmembrane CYSTM domain-containing protein</fullName>
    </recommendedName>
</protein>
<feature type="region of interest" description="Disordered" evidence="1">
    <location>
        <begin position="1"/>
        <end position="49"/>
    </location>
</feature>
<dbReference type="AlphaFoldDB" id="A0A9Q8Z9X2"/>
<evidence type="ECO:0008006" key="4">
    <source>
        <dbReference type="Google" id="ProtNLM"/>
    </source>
</evidence>
<organism evidence="2 3">
    <name type="scientific">Curvularia clavata</name>
    <dbReference type="NCBI Taxonomy" id="95742"/>
    <lineage>
        <taxon>Eukaryota</taxon>
        <taxon>Fungi</taxon>
        <taxon>Dikarya</taxon>
        <taxon>Ascomycota</taxon>
        <taxon>Pezizomycotina</taxon>
        <taxon>Dothideomycetes</taxon>
        <taxon>Pleosporomycetidae</taxon>
        <taxon>Pleosporales</taxon>
        <taxon>Pleosporineae</taxon>
        <taxon>Pleosporaceae</taxon>
        <taxon>Curvularia</taxon>
    </lineage>
</organism>
<dbReference type="EMBL" id="CP089277">
    <property type="protein sequence ID" value="USP79196.1"/>
    <property type="molecule type" value="Genomic_DNA"/>
</dbReference>